<dbReference type="PANTHER" id="PTHR39142">
    <property type="entry name" value="MID1P"/>
    <property type="match status" value="1"/>
</dbReference>
<dbReference type="HOGENOM" id="CLU_018731_0_0_1"/>
<proteinExistence type="predicted"/>
<dbReference type="PANTHER" id="PTHR39142:SF1">
    <property type="entry name" value="AEL197CP"/>
    <property type="match status" value="1"/>
</dbReference>
<dbReference type="STRING" id="857340.A0A086TA65"/>
<dbReference type="OrthoDB" id="5405745at2759"/>
<feature type="region of interest" description="Disordered" evidence="1">
    <location>
        <begin position="121"/>
        <end position="154"/>
    </location>
</feature>
<keyword evidence="3" id="KW-1185">Reference proteome</keyword>
<sequence length="643" mass="71847">MQLSPLQSRLVASLAASLFVLGTYWLLFGPNFALAADLPLQSDPHLDIDLDLLLDQPFAQADQLQSTSYEPEFDLFDRGIIGRQAVEAQPIVKDTPERWTLNPGESRCYLLSKSEIFGSDSSSRRWDAEHGDTAGIEGQPGESEEKRVRRQTRGSTNVYVSATTCLQPNFTKQDAQTQYPGPLRMLVSTSQDVGCPTTTQGMDSNMWDDFEEGLVELTVRADDSPVYVNIMAPEVSKDFEGPYDFEVALSLNSSYHRFDKPTEVRTNLVWMDSDSSAALLLTSDLTDDKSDVDRVMAMDPPYELYVEDQKRPVFEGIRRSRCGMEQHALIVANKDGDGRGHSMVRTSLTTRGTGGMPKQQFYFEGLEETSNYTAVLVQVASLGPNDDFGKRQEAPGLNSRRYMVSEPIEFRTLAGTTCKVITDLEFCTETQWAVPGNPDLDGNELAKVYDDYARNMYSSFEKIMMQIPCETWTTSQYSLTRNCDDCKAAYKRWLCTVAIPRCEDFFSSNPYAIMRNVGQPFPNGSLLDEGQRDELMQYRRHNTSRNSWIDEAVRPGPYKEIKPCEEVCYEVVQSCPAAIGFQCPLPRMTGFQSSYGQRKENTDMVTCNYPGEPRTRVSAAGLVLPPTILLLGAAAVAAAATVL</sequence>
<dbReference type="GO" id="GO:0098703">
    <property type="term" value="P:calcium ion import across plasma membrane"/>
    <property type="evidence" value="ECO:0007669"/>
    <property type="project" value="InterPro"/>
</dbReference>
<evidence type="ECO:0000313" key="3">
    <source>
        <dbReference type="Proteomes" id="UP000029964"/>
    </source>
</evidence>
<dbReference type="AlphaFoldDB" id="A0A086TA65"/>
<reference evidence="3" key="1">
    <citation type="journal article" date="2014" name="Genome Announc.">
        <title>Genome sequence and annotation of Acremonium chrysogenum, producer of the beta-lactam antibiotic cephalosporin C.</title>
        <authorList>
            <person name="Terfehr D."/>
            <person name="Dahlmann T.A."/>
            <person name="Specht T."/>
            <person name="Zadra I."/>
            <person name="Kuernsteiner H."/>
            <person name="Kueck U."/>
        </authorList>
    </citation>
    <scope>NUCLEOTIDE SEQUENCE [LARGE SCALE GENOMIC DNA]</scope>
    <source>
        <strain evidence="3">ATCC 11550 / CBS 779.69 / DSM 880 / IAM 14645 / JCM 23072 / IMI 49137</strain>
    </source>
</reference>
<dbReference type="GO" id="GO:0005262">
    <property type="term" value="F:calcium channel activity"/>
    <property type="evidence" value="ECO:0007669"/>
    <property type="project" value="InterPro"/>
</dbReference>
<dbReference type="Pfam" id="PF12929">
    <property type="entry name" value="Mid1"/>
    <property type="match status" value="1"/>
</dbReference>
<dbReference type="InterPro" id="IPR024338">
    <property type="entry name" value="MID1/Yam8"/>
</dbReference>
<dbReference type="Proteomes" id="UP000029964">
    <property type="component" value="Unassembled WGS sequence"/>
</dbReference>
<name>A0A086TA65_HAPC1</name>
<comment type="caution">
    <text evidence="2">The sequence shown here is derived from an EMBL/GenBank/DDBJ whole genome shotgun (WGS) entry which is preliminary data.</text>
</comment>
<organism evidence="2 3">
    <name type="scientific">Hapsidospora chrysogenum (strain ATCC 11550 / CBS 779.69 / DSM 880 / IAM 14645 / JCM 23072 / IMI 49137)</name>
    <name type="common">Acremonium chrysogenum</name>
    <dbReference type="NCBI Taxonomy" id="857340"/>
    <lineage>
        <taxon>Eukaryota</taxon>
        <taxon>Fungi</taxon>
        <taxon>Dikarya</taxon>
        <taxon>Ascomycota</taxon>
        <taxon>Pezizomycotina</taxon>
        <taxon>Sordariomycetes</taxon>
        <taxon>Hypocreomycetidae</taxon>
        <taxon>Hypocreales</taxon>
        <taxon>Bionectriaceae</taxon>
        <taxon>Hapsidospora</taxon>
    </lineage>
</organism>
<evidence type="ECO:0000256" key="1">
    <source>
        <dbReference type="SAM" id="MobiDB-lite"/>
    </source>
</evidence>
<feature type="compositionally biased region" description="Basic and acidic residues" evidence="1">
    <location>
        <begin position="122"/>
        <end position="132"/>
    </location>
</feature>
<protein>
    <submittedName>
        <fullName evidence="2">Calcium influx-promoting protein-like protein</fullName>
    </submittedName>
</protein>
<gene>
    <name evidence="2" type="ORF">ACRE_029380</name>
</gene>
<accession>A0A086TA65</accession>
<dbReference type="EMBL" id="JPKY01000021">
    <property type="protein sequence ID" value="KFH46247.1"/>
    <property type="molecule type" value="Genomic_DNA"/>
</dbReference>
<evidence type="ECO:0000313" key="2">
    <source>
        <dbReference type="EMBL" id="KFH46247.1"/>
    </source>
</evidence>